<comment type="caution">
    <text evidence="5">The sequence shown here is derived from an EMBL/GenBank/DDBJ whole genome shotgun (WGS) entry which is preliminary data.</text>
</comment>
<comment type="similarity">
    <text evidence="1 4">Belongs to the glycosyl hydrolase 28 family.</text>
</comment>
<dbReference type="GO" id="GO:0016787">
    <property type="term" value="F:hydrolase activity"/>
    <property type="evidence" value="ECO:0007669"/>
    <property type="project" value="UniProtKB-KW"/>
</dbReference>
<dbReference type="PANTHER" id="PTHR31339">
    <property type="entry name" value="PECTIN LYASE-RELATED"/>
    <property type="match status" value="1"/>
</dbReference>
<dbReference type="Pfam" id="PF00295">
    <property type="entry name" value="Glyco_hydro_28"/>
    <property type="match status" value="1"/>
</dbReference>
<keyword evidence="6" id="KW-1185">Reference proteome</keyword>
<dbReference type="InterPro" id="IPR051801">
    <property type="entry name" value="GH28_Enzymes"/>
</dbReference>
<keyword evidence="3 4" id="KW-0326">Glycosidase</keyword>
<evidence type="ECO:0000256" key="4">
    <source>
        <dbReference type="RuleBase" id="RU361169"/>
    </source>
</evidence>
<evidence type="ECO:0000256" key="2">
    <source>
        <dbReference type="ARBA" id="ARBA00022801"/>
    </source>
</evidence>
<dbReference type="Gene3D" id="2.160.20.10">
    <property type="entry name" value="Single-stranded right-handed beta-helix, Pectin lyase-like"/>
    <property type="match status" value="1"/>
</dbReference>
<sequence>MTKNENKDLRNLQNLRETKYTNMKNILIILCFITTFNTAFANDGWLNILNEGGNNKGIKCTEAIQSAIEKASKNGGGTIFFPSGEYLTGALKLKSNITIHLDSGALLKFSDNFDDYLPYVEMRYEGLVMKSFSPLFYAKDAENITIKGRGVIDGQGKAWWNEVYRIESAKGPIPQTKYQKMWEEQNKGIVYSDYYKRTIDKKFFRPSFFQAYGCKNILIEGVTFQNSPFWTINPEFCDNVTVTGISIFNPHSPNTDGINPSSCTNVHISNCHISVGDDCITIKSGRDEDGRKYGKATENVTITNCTMLSGHGGVVIGSEMSGGIKKITISNCVFDGTDRGIRIKAARGRGGVVEDIRVDNIVMKNIKEEAIVLSLFYDKDTKVEPVTEKTPIFRNIHMSNITGSNVNKAGQILGITEMPIQNITFSNINMDGKEGFTVSTATDVEFHDVKVNATVGSSFKISDSKNIILDNVGSSTPIKGVPVIKLDNVSNMMINNNFPFNATDVFIEADGKETKSIFLKNNVFNNVTTAVKKGKDLDKKAISE</sequence>
<gene>
    <name evidence="5" type="ORF">SAMN05444387_2852</name>
</gene>
<evidence type="ECO:0000256" key="3">
    <source>
        <dbReference type="ARBA" id="ARBA00023295"/>
    </source>
</evidence>
<evidence type="ECO:0000313" key="6">
    <source>
        <dbReference type="Proteomes" id="UP000184216"/>
    </source>
</evidence>
<proteinExistence type="inferred from homology"/>
<reference evidence="5 6" key="1">
    <citation type="submission" date="2016-11" db="EMBL/GenBank/DDBJ databases">
        <authorList>
            <person name="Varghese N."/>
            <person name="Submissions S."/>
        </authorList>
    </citation>
    <scope>NUCLEOTIDE SEQUENCE [LARGE SCALE GENOMIC DNA]</scope>
    <source>
        <strain evidence="5 6">DSM 6368</strain>
    </source>
</reference>
<dbReference type="PANTHER" id="PTHR31339:SF9">
    <property type="entry name" value="PLASMIN AND FIBRONECTIN-BINDING PROTEIN A"/>
    <property type="match status" value="1"/>
</dbReference>
<dbReference type="InterPro" id="IPR000743">
    <property type="entry name" value="Glyco_hydro_28"/>
</dbReference>
<keyword evidence="2 4" id="KW-0378">Hydrolase</keyword>
<dbReference type="InterPro" id="IPR012334">
    <property type="entry name" value="Pectin_lyas_fold"/>
</dbReference>
<dbReference type="SMART" id="SM00710">
    <property type="entry name" value="PbH1"/>
    <property type="match status" value="4"/>
</dbReference>
<name>A0ABY1J4V1_9FLAO</name>
<dbReference type="InterPro" id="IPR006626">
    <property type="entry name" value="PbH1"/>
</dbReference>
<accession>A0ABY1J4V1</accession>
<evidence type="ECO:0000313" key="5">
    <source>
        <dbReference type="EMBL" id="SHM66428.1"/>
    </source>
</evidence>
<dbReference type="SUPFAM" id="SSF51126">
    <property type="entry name" value="Pectin lyase-like"/>
    <property type="match status" value="1"/>
</dbReference>
<dbReference type="EMBL" id="FRBX01000004">
    <property type="protein sequence ID" value="SHM66428.1"/>
    <property type="molecule type" value="Genomic_DNA"/>
</dbReference>
<dbReference type="Proteomes" id="UP000184216">
    <property type="component" value="Unassembled WGS sequence"/>
</dbReference>
<dbReference type="PROSITE" id="PS00502">
    <property type="entry name" value="POLYGALACTURONASE"/>
    <property type="match status" value="1"/>
</dbReference>
<organism evidence="5 6">
    <name type="scientific">Flavobacterium pectinovorum</name>
    <dbReference type="NCBI Taxonomy" id="29533"/>
    <lineage>
        <taxon>Bacteria</taxon>
        <taxon>Pseudomonadati</taxon>
        <taxon>Bacteroidota</taxon>
        <taxon>Flavobacteriia</taxon>
        <taxon>Flavobacteriales</taxon>
        <taxon>Flavobacteriaceae</taxon>
        <taxon>Flavobacterium</taxon>
    </lineage>
</organism>
<evidence type="ECO:0000256" key="1">
    <source>
        <dbReference type="ARBA" id="ARBA00008834"/>
    </source>
</evidence>
<protein>
    <submittedName>
        <fullName evidence="5">Glycosyl hydrolases family 28</fullName>
    </submittedName>
</protein>
<dbReference type="InterPro" id="IPR011050">
    <property type="entry name" value="Pectin_lyase_fold/virulence"/>
</dbReference>